<reference evidence="3" key="1">
    <citation type="journal article" date="2019" name="Int. J. Syst. Evol. Microbiol.">
        <title>The Global Catalogue of Microorganisms (GCM) 10K type strain sequencing project: providing services to taxonomists for standard genome sequencing and annotation.</title>
        <authorList>
            <consortium name="The Broad Institute Genomics Platform"/>
            <consortium name="The Broad Institute Genome Sequencing Center for Infectious Disease"/>
            <person name="Wu L."/>
            <person name="Ma J."/>
        </authorList>
    </citation>
    <scope>NUCLEOTIDE SEQUENCE [LARGE SCALE GENOMIC DNA]</scope>
    <source>
        <strain evidence="3">JCM 32206</strain>
    </source>
</reference>
<dbReference type="PANTHER" id="PTHR34853:SF1">
    <property type="entry name" value="LIPASE 5"/>
    <property type="match status" value="1"/>
</dbReference>
<dbReference type="RefSeq" id="WP_425569798.1">
    <property type="nucleotide sequence ID" value="NZ_BAABFB010000029.1"/>
</dbReference>
<dbReference type="InterPro" id="IPR005152">
    <property type="entry name" value="Lipase_secreted"/>
</dbReference>
<evidence type="ECO:0000256" key="1">
    <source>
        <dbReference type="SAM" id="SignalP"/>
    </source>
</evidence>
<sequence length="396" mass="40593">MSTRSTSIRSRAWALALAVAVGGAVLGAAPAIAAPGSTEPGTVTETAPLPQDLWYPGTAHAQKLTYWTTGANGAPALSTGTVFVPAGQAPAGGWPVISWAHGTVGLGDDCAPSVVGPAARDRDFAYLGTWLSQGYAIVASDYAGLGTPGTMPYLDGRAEAHSVVDMVKAGRNAEPSLSTRWVTIGQSQGGGAAITTARYATEFGGPALDYRGAVGTGVPAYIENIVAVAGPGVPPIALPAGLTAYGLYILAGLNAAHPEVNIPSLLNDTGKQWLAKAESQCIEPFEESVRGLVLGSLFAKPLSTIPNVHGLLTDYMGVPESGYDKPFFIGQGLKDTDIIMPSTLLLGSTLARNGQPVTFKTYPTDHSGTMAASLVDTVPFVRALFDGTPPAPSFGS</sequence>
<dbReference type="Proteomes" id="UP001501183">
    <property type="component" value="Unassembled WGS sequence"/>
</dbReference>
<feature type="signal peptide" evidence="1">
    <location>
        <begin position="1"/>
        <end position="33"/>
    </location>
</feature>
<evidence type="ECO:0000313" key="3">
    <source>
        <dbReference type="Proteomes" id="UP001501183"/>
    </source>
</evidence>
<accession>A0ABP8P0C6</accession>
<comment type="caution">
    <text evidence="2">The sequence shown here is derived from an EMBL/GenBank/DDBJ whole genome shotgun (WGS) entry which is preliminary data.</text>
</comment>
<keyword evidence="3" id="KW-1185">Reference proteome</keyword>
<dbReference type="Pfam" id="PF03583">
    <property type="entry name" value="LIP"/>
    <property type="match status" value="1"/>
</dbReference>
<dbReference type="InterPro" id="IPR029058">
    <property type="entry name" value="AB_hydrolase_fold"/>
</dbReference>
<proteinExistence type="predicted"/>
<organism evidence="2 3">
    <name type="scientific">Rhodococcus olei</name>
    <dbReference type="NCBI Taxonomy" id="2161675"/>
    <lineage>
        <taxon>Bacteria</taxon>
        <taxon>Bacillati</taxon>
        <taxon>Actinomycetota</taxon>
        <taxon>Actinomycetes</taxon>
        <taxon>Mycobacteriales</taxon>
        <taxon>Nocardiaceae</taxon>
        <taxon>Rhodococcus</taxon>
    </lineage>
</organism>
<name>A0ABP8P0C6_9NOCA</name>
<dbReference type="Gene3D" id="3.40.50.1820">
    <property type="entry name" value="alpha/beta hydrolase"/>
    <property type="match status" value="1"/>
</dbReference>
<feature type="chain" id="PRO_5046767844" evidence="1">
    <location>
        <begin position="34"/>
        <end position="396"/>
    </location>
</feature>
<dbReference type="PANTHER" id="PTHR34853">
    <property type="match status" value="1"/>
</dbReference>
<dbReference type="PIRSF" id="PIRSF029171">
    <property type="entry name" value="Esterase_LipA"/>
    <property type="match status" value="1"/>
</dbReference>
<dbReference type="SUPFAM" id="SSF53474">
    <property type="entry name" value="alpha/beta-Hydrolases"/>
    <property type="match status" value="1"/>
</dbReference>
<keyword evidence="1" id="KW-0732">Signal</keyword>
<evidence type="ECO:0000313" key="2">
    <source>
        <dbReference type="EMBL" id="GAA4476768.1"/>
    </source>
</evidence>
<dbReference type="EMBL" id="BAABFB010000029">
    <property type="protein sequence ID" value="GAA4476768.1"/>
    <property type="molecule type" value="Genomic_DNA"/>
</dbReference>
<protein>
    <submittedName>
        <fullName evidence="2">Prolyl oligopeptidase family serine peptidase</fullName>
    </submittedName>
</protein>
<gene>
    <name evidence="2" type="ORF">GCM10023094_17470</name>
</gene>